<dbReference type="InterPro" id="IPR050763">
    <property type="entry name" value="ABC_transporter_ATP-binding"/>
</dbReference>
<organism evidence="7 9">
    <name type="scientific">Kocuria flava</name>
    <dbReference type="NCBI Taxonomy" id="446860"/>
    <lineage>
        <taxon>Bacteria</taxon>
        <taxon>Bacillati</taxon>
        <taxon>Actinomycetota</taxon>
        <taxon>Actinomycetes</taxon>
        <taxon>Micrococcales</taxon>
        <taxon>Micrococcaceae</taxon>
        <taxon>Kocuria</taxon>
    </lineage>
</organism>
<evidence type="ECO:0000256" key="2">
    <source>
        <dbReference type="ARBA" id="ARBA00022448"/>
    </source>
</evidence>
<dbReference type="STRING" id="446860.AS188_13570"/>
<dbReference type="PROSITE" id="PS00211">
    <property type="entry name" value="ABC_TRANSPORTER_1"/>
    <property type="match status" value="1"/>
</dbReference>
<dbReference type="InterPro" id="IPR027417">
    <property type="entry name" value="P-loop_NTPase"/>
</dbReference>
<evidence type="ECO:0000313" key="7">
    <source>
        <dbReference type="EMBL" id="ALU40604.1"/>
    </source>
</evidence>
<gene>
    <name evidence="7" type="ORF">AS188_13570</name>
    <name evidence="8" type="ORF">KFL01_25680</name>
</gene>
<reference evidence="7 9" key="1">
    <citation type="submission" date="2015-11" db="EMBL/GenBank/DDBJ databases">
        <title>Complete Genome Sequence of Kocuria flava strain HO-9041.</title>
        <authorList>
            <person name="Zhou M."/>
            <person name="Dai J."/>
        </authorList>
    </citation>
    <scope>NUCLEOTIDE SEQUENCE [LARGE SCALE GENOMIC DNA]</scope>
    <source>
        <strain evidence="7 9">HO-9041</strain>
    </source>
</reference>
<comment type="subcellular location">
    <subcellularLocation>
        <location evidence="1">Cell membrane</location>
        <topology evidence="1">Peripheral membrane protein</topology>
    </subcellularLocation>
</comment>
<keyword evidence="5" id="KW-0046">Antibiotic resistance</keyword>
<evidence type="ECO:0000256" key="3">
    <source>
        <dbReference type="ARBA" id="ARBA00022741"/>
    </source>
</evidence>
<dbReference type="GO" id="GO:0016887">
    <property type="term" value="F:ATP hydrolysis activity"/>
    <property type="evidence" value="ECO:0007669"/>
    <property type="project" value="InterPro"/>
</dbReference>
<feature type="domain" description="ABC transporter" evidence="6">
    <location>
        <begin position="19"/>
        <end position="246"/>
    </location>
</feature>
<dbReference type="Pfam" id="PF00005">
    <property type="entry name" value="ABC_tran"/>
    <property type="match status" value="1"/>
</dbReference>
<name>A0A0U3IB00_9MICC</name>
<dbReference type="KEGG" id="kfv:AS188_13570"/>
<evidence type="ECO:0000259" key="6">
    <source>
        <dbReference type="PROSITE" id="PS50893"/>
    </source>
</evidence>
<dbReference type="EMBL" id="BJZR01000098">
    <property type="protein sequence ID" value="GEO93262.1"/>
    <property type="molecule type" value="Genomic_DNA"/>
</dbReference>
<dbReference type="OrthoDB" id="9804819at2"/>
<dbReference type="InterPro" id="IPR003439">
    <property type="entry name" value="ABC_transporter-like_ATP-bd"/>
</dbReference>
<dbReference type="CDD" id="cd03230">
    <property type="entry name" value="ABC_DR_subfamily_A"/>
    <property type="match status" value="1"/>
</dbReference>
<accession>A0A0U3IB00</accession>
<dbReference type="GO" id="GO:0005886">
    <property type="term" value="C:plasma membrane"/>
    <property type="evidence" value="ECO:0007669"/>
    <property type="project" value="UniProtKB-SubCell"/>
</dbReference>
<evidence type="ECO:0000313" key="9">
    <source>
        <dbReference type="Proteomes" id="UP000057181"/>
    </source>
</evidence>
<keyword evidence="4 7" id="KW-0067">ATP-binding</keyword>
<evidence type="ECO:0000313" key="8">
    <source>
        <dbReference type="EMBL" id="GEO93262.1"/>
    </source>
</evidence>
<dbReference type="AlphaFoldDB" id="A0A0U3IB00"/>
<evidence type="ECO:0000313" key="10">
    <source>
        <dbReference type="Proteomes" id="UP000321155"/>
    </source>
</evidence>
<sequence length="321" mass="33886">MSYSPATRPTASPAEAPAVEVAGARKGFGRGGQRVRAVDGVDLRVGRGEVVALLGPNGAGKTTLLDMVLGFTDPDEGTVRTLGAAPRQSVRAGRIGAVLQTGGLLDDLSVRETVAMVATLHRDPLPVDEALERAGAAGFARRKVSRCSGGQQQRLRFALALLPEPDLLVLDEPTAGMDVRARREFWAAMHAEAERGRTVVFATHYLDEAEEFAVRTVVLKDGRVVADAATAEVRALAGTRVVSFRWTGPRPVVVPGASPLDPAGGRVRLTGPDTDAIARHLLATPHARELEIAHAGLEEAFLGLTADRPHPPTSRPEQGAP</sequence>
<reference evidence="8 10" key="2">
    <citation type="submission" date="2019-07" db="EMBL/GenBank/DDBJ databases">
        <title>Whole genome shotgun sequence of Kocuria flava NBRC 107626.</title>
        <authorList>
            <person name="Hosoyama A."/>
            <person name="Uohara A."/>
            <person name="Ohji S."/>
            <person name="Ichikawa N."/>
        </authorList>
    </citation>
    <scope>NUCLEOTIDE SEQUENCE [LARGE SCALE GENOMIC DNA]</scope>
    <source>
        <strain evidence="8 10">NBRC 107626</strain>
    </source>
</reference>
<keyword evidence="10" id="KW-1185">Reference proteome</keyword>
<evidence type="ECO:0000256" key="5">
    <source>
        <dbReference type="ARBA" id="ARBA00023251"/>
    </source>
</evidence>
<dbReference type="RefSeq" id="WP_058859290.1">
    <property type="nucleotide sequence ID" value="NZ_BJZR01000098.1"/>
</dbReference>
<dbReference type="SMART" id="SM00382">
    <property type="entry name" value="AAA"/>
    <property type="match status" value="1"/>
</dbReference>
<dbReference type="SUPFAM" id="SSF52540">
    <property type="entry name" value="P-loop containing nucleoside triphosphate hydrolases"/>
    <property type="match status" value="1"/>
</dbReference>
<dbReference type="InterPro" id="IPR003593">
    <property type="entry name" value="AAA+_ATPase"/>
</dbReference>
<dbReference type="PANTHER" id="PTHR42711">
    <property type="entry name" value="ABC TRANSPORTER ATP-BINDING PROTEIN"/>
    <property type="match status" value="1"/>
</dbReference>
<dbReference type="GO" id="GO:0046677">
    <property type="term" value="P:response to antibiotic"/>
    <property type="evidence" value="ECO:0007669"/>
    <property type="project" value="UniProtKB-KW"/>
</dbReference>
<dbReference type="PANTHER" id="PTHR42711:SF17">
    <property type="entry name" value="ABC TRANSPORTER ATP-BINDING PROTEIN"/>
    <property type="match status" value="1"/>
</dbReference>
<keyword evidence="3" id="KW-0547">Nucleotide-binding</keyword>
<proteinExistence type="predicted"/>
<evidence type="ECO:0000256" key="1">
    <source>
        <dbReference type="ARBA" id="ARBA00004202"/>
    </source>
</evidence>
<dbReference type="InterPro" id="IPR017871">
    <property type="entry name" value="ABC_transporter-like_CS"/>
</dbReference>
<protein>
    <submittedName>
        <fullName evidence="7 8">ABC transporter ATP-binding protein</fullName>
    </submittedName>
</protein>
<dbReference type="PROSITE" id="PS50893">
    <property type="entry name" value="ABC_TRANSPORTER_2"/>
    <property type="match status" value="1"/>
</dbReference>
<dbReference type="Proteomes" id="UP000321155">
    <property type="component" value="Unassembled WGS sequence"/>
</dbReference>
<dbReference type="Gene3D" id="3.40.50.300">
    <property type="entry name" value="P-loop containing nucleotide triphosphate hydrolases"/>
    <property type="match status" value="1"/>
</dbReference>
<dbReference type="GO" id="GO:0005524">
    <property type="term" value="F:ATP binding"/>
    <property type="evidence" value="ECO:0007669"/>
    <property type="project" value="UniProtKB-KW"/>
</dbReference>
<keyword evidence="2" id="KW-0813">Transport</keyword>
<dbReference type="Proteomes" id="UP000057181">
    <property type="component" value="Chromosome"/>
</dbReference>
<dbReference type="EMBL" id="CP013254">
    <property type="protein sequence ID" value="ALU40604.1"/>
    <property type="molecule type" value="Genomic_DNA"/>
</dbReference>
<evidence type="ECO:0000256" key="4">
    <source>
        <dbReference type="ARBA" id="ARBA00022840"/>
    </source>
</evidence>